<evidence type="ECO:0000313" key="2">
    <source>
        <dbReference type="EMBL" id="KAJ6806829.1"/>
    </source>
</evidence>
<proteinExistence type="predicted"/>
<dbReference type="AlphaFoldDB" id="A0AAX6ESL9"/>
<dbReference type="EMBL" id="JANAVB010034417">
    <property type="protein sequence ID" value="KAJ6806829.1"/>
    <property type="molecule type" value="Genomic_DNA"/>
</dbReference>
<feature type="compositionally biased region" description="Polar residues" evidence="1">
    <location>
        <begin position="1"/>
        <end position="10"/>
    </location>
</feature>
<accession>A0AAX6ESL9</accession>
<keyword evidence="3" id="KW-1185">Reference proteome</keyword>
<dbReference type="Proteomes" id="UP001140949">
    <property type="component" value="Unassembled WGS sequence"/>
</dbReference>
<feature type="region of interest" description="Disordered" evidence="1">
    <location>
        <begin position="1"/>
        <end position="97"/>
    </location>
</feature>
<evidence type="ECO:0000313" key="3">
    <source>
        <dbReference type="Proteomes" id="UP001140949"/>
    </source>
</evidence>
<protein>
    <submittedName>
        <fullName evidence="2">Uncharacterized protein</fullName>
    </submittedName>
</protein>
<reference evidence="2" key="1">
    <citation type="journal article" date="2023" name="GigaByte">
        <title>Genome assembly of the bearded iris, Iris pallida Lam.</title>
        <authorList>
            <person name="Bruccoleri R.E."/>
            <person name="Oakeley E.J."/>
            <person name="Faust A.M.E."/>
            <person name="Altorfer M."/>
            <person name="Dessus-Babus S."/>
            <person name="Burckhardt D."/>
            <person name="Oertli M."/>
            <person name="Naumann U."/>
            <person name="Petersen F."/>
            <person name="Wong J."/>
        </authorList>
    </citation>
    <scope>NUCLEOTIDE SEQUENCE</scope>
    <source>
        <strain evidence="2">GSM-AAB239-AS_SAM_17_03QT</strain>
    </source>
</reference>
<sequence>MTNHPWSDSSLVRPLRPVAGPTNVSSPVSDTDPCGRRSYSHVSTEGGQLCQCNTRPHPSSIARHRDRPTGARLQRRGHARSSGATPGRSPSHAPRNSRCCWSTVCARSVPLMSPSVPYLQLWAPLSDLDEIGQPPPTAKTRSPTSL</sequence>
<comment type="caution">
    <text evidence="2">The sequence shown here is derived from an EMBL/GenBank/DDBJ whole genome shotgun (WGS) entry which is preliminary data.</text>
</comment>
<name>A0AAX6ESL9_IRIPA</name>
<gene>
    <name evidence="2" type="ORF">M6B38_105790</name>
</gene>
<organism evidence="2 3">
    <name type="scientific">Iris pallida</name>
    <name type="common">Sweet iris</name>
    <dbReference type="NCBI Taxonomy" id="29817"/>
    <lineage>
        <taxon>Eukaryota</taxon>
        <taxon>Viridiplantae</taxon>
        <taxon>Streptophyta</taxon>
        <taxon>Embryophyta</taxon>
        <taxon>Tracheophyta</taxon>
        <taxon>Spermatophyta</taxon>
        <taxon>Magnoliopsida</taxon>
        <taxon>Liliopsida</taxon>
        <taxon>Asparagales</taxon>
        <taxon>Iridaceae</taxon>
        <taxon>Iridoideae</taxon>
        <taxon>Irideae</taxon>
        <taxon>Iris</taxon>
    </lineage>
</organism>
<feature type="compositionally biased region" description="Polar residues" evidence="1">
    <location>
        <begin position="40"/>
        <end position="57"/>
    </location>
</feature>
<feature type="region of interest" description="Disordered" evidence="1">
    <location>
        <begin position="127"/>
        <end position="146"/>
    </location>
</feature>
<reference evidence="2" key="2">
    <citation type="submission" date="2023-04" db="EMBL/GenBank/DDBJ databases">
        <authorList>
            <person name="Bruccoleri R.E."/>
            <person name="Oakeley E.J."/>
            <person name="Faust A.-M."/>
            <person name="Dessus-Babus S."/>
            <person name="Altorfer M."/>
            <person name="Burckhardt D."/>
            <person name="Oertli M."/>
            <person name="Naumann U."/>
            <person name="Petersen F."/>
            <person name="Wong J."/>
        </authorList>
    </citation>
    <scope>NUCLEOTIDE SEQUENCE</scope>
    <source>
        <strain evidence="2">GSM-AAB239-AS_SAM_17_03QT</strain>
        <tissue evidence="2">Leaf</tissue>
    </source>
</reference>
<evidence type="ECO:0000256" key="1">
    <source>
        <dbReference type="SAM" id="MobiDB-lite"/>
    </source>
</evidence>